<keyword evidence="4 6" id="KW-1133">Transmembrane helix</keyword>
<name>A0AAD5XAY5_9FUNG</name>
<feature type="transmembrane region" description="Helical" evidence="6">
    <location>
        <begin position="143"/>
        <end position="162"/>
    </location>
</feature>
<comment type="caution">
    <text evidence="7">The sequence shown here is derived from an EMBL/GenBank/DDBJ whole genome shotgun (WGS) entry which is preliminary data.</text>
</comment>
<dbReference type="EMBL" id="JADGJH010003371">
    <property type="protein sequence ID" value="KAJ3091443.1"/>
    <property type="molecule type" value="Genomic_DNA"/>
</dbReference>
<comment type="similarity">
    <text evidence="2">Belongs to the UPF0220 family.</text>
</comment>
<evidence type="ECO:0000256" key="6">
    <source>
        <dbReference type="SAM" id="Phobius"/>
    </source>
</evidence>
<accession>A0AAD5XAY5</accession>
<dbReference type="Proteomes" id="UP001211907">
    <property type="component" value="Unassembled WGS sequence"/>
</dbReference>
<evidence type="ECO:0000313" key="8">
    <source>
        <dbReference type="Proteomes" id="UP001211907"/>
    </source>
</evidence>
<gene>
    <name evidence="7" type="ORF">HK100_007178</name>
</gene>
<dbReference type="GO" id="GO:0016020">
    <property type="term" value="C:membrane"/>
    <property type="evidence" value="ECO:0007669"/>
    <property type="project" value="UniProtKB-SubCell"/>
</dbReference>
<evidence type="ECO:0000256" key="4">
    <source>
        <dbReference type="ARBA" id="ARBA00022989"/>
    </source>
</evidence>
<dbReference type="Pfam" id="PF05255">
    <property type="entry name" value="UPF0220"/>
    <property type="match status" value="1"/>
</dbReference>
<evidence type="ECO:0000313" key="7">
    <source>
        <dbReference type="EMBL" id="KAJ3091443.1"/>
    </source>
</evidence>
<organism evidence="7 8">
    <name type="scientific">Physocladia obscura</name>
    <dbReference type="NCBI Taxonomy" id="109957"/>
    <lineage>
        <taxon>Eukaryota</taxon>
        <taxon>Fungi</taxon>
        <taxon>Fungi incertae sedis</taxon>
        <taxon>Chytridiomycota</taxon>
        <taxon>Chytridiomycota incertae sedis</taxon>
        <taxon>Chytridiomycetes</taxon>
        <taxon>Chytridiales</taxon>
        <taxon>Chytriomycetaceae</taxon>
        <taxon>Physocladia</taxon>
    </lineage>
</organism>
<sequence>MGKSQRYTPLVGAGVGPGNGNANTYSSIQAGTATTAGAVLAGTGAPGATGTAGTRAGTTGPAPPYVRSAAAVNPAARHSPFYCSCAPALGALVARRLAVLFPSRTKAVGYLSGALFAFGWWLFIDGLVFASTRVSDDSPPIRFEHWLPGILSTLSLIIVNLIDKDSLNADDFSYAGSNVACKARACAFIGITMAMGALGGGFAILALKYLMPGLSGEDIYFGVMIALQNILIFVGSMTLWFGRNSGEDGYAESYAF</sequence>
<reference evidence="7" key="1">
    <citation type="submission" date="2020-05" db="EMBL/GenBank/DDBJ databases">
        <title>Phylogenomic resolution of chytrid fungi.</title>
        <authorList>
            <person name="Stajich J.E."/>
            <person name="Amses K."/>
            <person name="Simmons R."/>
            <person name="Seto K."/>
            <person name="Myers J."/>
            <person name="Bonds A."/>
            <person name="Quandt C.A."/>
            <person name="Barry K."/>
            <person name="Liu P."/>
            <person name="Grigoriev I."/>
            <person name="Longcore J.E."/>
            <person name="James T.Y."/>
        </authorList>
    </citation>
    <scope>NUCLEOTIDE SEQUENCE</scope>
    <source>
        <strain evidence="7">JEL0513</strain>
    </source>
</reference>
<keyword evidence="8" id="KW-1185">Reference proteome</keyword>
<dbReference type="PANTHER" id="PTHR13180">
    <property type="entry name" value="SMALL MEMBRANE PROTEIN-RELATED"/>
    <property type="match status" value="1"/>
</dbReference>
<dbReference type="AlphaFoldDB" id="A0AAD5XAY5"/>
<feature type="transmembrane region" description="Helical" evidence="6">
    <location>
        <begin position="219"/>
        <end position="241"/>
    </location>
</feature>
<proteinExistence type="inferred from homology"/>
<protein>
    <submittedName>
        <fullName evidence="7">Uncharacterized protein</fullName>
    </submittedName>
</protein>
<evidence type="ECO:0000256" key="2">
    <source>
        <dbReference type="ARBA" id="ARBA00005335"/>
    </source>
</evidence>
<comment type="subcellular location">
    <subcellularLocation>
        <location evidence="1">Membrane</location>
        <topology evidence="1">Multi-pass membrane protein</topology>
    </subcellularLocation>
</comment>
<dbReference type="InterPro" id="IPR007919">
    <property type="entry name" value="UPF0220"/>
</dbReference>
<keyword evidence="3 6" id="KW-0812">Transmembrane</keyword>
<keyword evidence="5 6" id="KW-0472">Membrane</keyword>
<evidence type="ECO:0000256" key="5">
    <source>
        <dbReference type="ARBA" id="ARBA00023136"/>
    </source>
</evidence>
<feature type="transmembrane region" description="Helical" evidence="6">
    <location>
        <begin position="107"/>
        <end position="123"/>
    </location>
</feature>
<feature type="transmembrane region" description="Helical" evidence="6">
    <location>
        <begin position="183"/>
        <end position="207"/>
    </location>
</feature>
<evidence type="ECO:0000256" key="1">
    <source>
        <dbReference type="ARBA" id="ARBA00004141"/>
    </source>
</evidence>
<evidence type="ECO:0000256" key="3">
    <source>
        <dbReference type="ARBA" id="ARBA00022692"/>
    </source>
</evidence>